<dbReference type="PANTHER" id="PTHR30308:SF2">
    <property type="entry name" value="SSRA-BINDING PROTEIN"/>
    <property type="match status" value="1"/>
</dbReference>
<protein>
    <recommendedName>
        <fullName evidence="3">SsrA-binding protein</fullName>
    </recommendedName>
    <alternativeName>
        <fullName evidence="3">Small protein B</fullName>
    </alternativeName>
</protein>
<keyword evidence="1 3" id="KW-0963">Cytoplasm</keyword>
<evidence type="ECO:0000256" key="3">
    <source>
        <dbReference type="HAMAP-Rule" id="MF_00023"/>
    </source>
</evidence>
<comment type="caution">
    <text evidence="5">The sequence shown here is derived from an EMBL/GenBank/DDBJ whole genome shotgun (WGS) entry which is preliminary data.</text>
</comment>
<dbReference type="InParanoid" id="A0A397S671"/>
<dbReference type="GO" id="GO:0005829">
    <property type="term" value="C:cytosol"/>
    <property type="evidence" value="ECO:0007669"/>
    <property type="project" value="TreeGrafter"/>
</dbReference>
<evidence type="ECO:0000256" key="1">
    <source>
        <dbReference type="ARBA" id="ARBA00022490"/>
    </source>
</evidence>
<dbReference type="InterPro" id="IPR023620">
    <property type="entry name" value="SmpB"/>
</dbReference>
<dbReference type="PROSITE" id="PS01317">
    <property type="entry name" value="SSRP"/>
    <property type="match status" value="1"/>
</dbReference>
<dbReference type="SUPFAM" id="SSF74982">
    <property type="entry name" value="Small protein B (SmpB)"/>
    <property type="match status" value="1"/>
</dbReference>
<dbReference type="Gene3D" id="2.40.280.10">
    <property type="match status" value="1"/>
</dbReference>
<evidence type="ECO:0000313" key="5">
    <source>
        <dbReference type="EMBL" id="RIA77744.1"/>
    </source>
</evidence>
<dbReference type="Pfam" id="PF01668">
    <property type="entry name" value="SmpB"/>
    <property type="match status" value="1"/>
</dbReference>
<dbReference type="EMBL" id="QXEV01000007">
    <property type="protein sequence ID" value="RIA77744.1"/>
    <property type="molecule type" value="Genomic_DNA"/>
</dbReference>
<dbReference type="FunCoup" id="A0A397S671">
    <property type="interactions" value="226"/>
</dbReference>
<dbReference type="PANTHER" id="PTHR30308">
    <property type="entry name" value="TMRNA-BINDING COMPONENT OF TRANS-TRANSLATION TAGGING COMPLEX"/>
    <property type="match status" value="1"/>
</dbReference>
<dbReference type="OrthoDB" id="9805462at2"/>
<accession>A0A397S671</accession>
<dbReference type="InterPro" id="IPR000037">
    <property type="entry name" value="SsrA-bd_prot"/>
</dbReference>
<evidence type="ECO:0000256" key="2">
    <source>
        <dbReference type="ARBA" id="ARBA00022884"/>
    </source>
</evidence>
<keyword evidence="2 3" id="KW-0694">RNA-binding</keyword>
<comment type="similarity">
    <text evidence="3">Belongs to the SmpB family.</text>
</comment>
<organism evidence="5 6">
    <name type="scientific">Anaeroplasma bactoclasticum</name>
    <dbReference type="NCBI Taxonomy" id="2088"/>
    <lineage>
        <taxon>Bacteria</taxon>
        <taxon>Bacillati</taxon>
        <taxon>Mycoplasmatota</taxon>
        <taxon>Mollicutes</taxon>
        <taxon>Anaeroplasmatales</taxon>
        <taxon>Anaeroplasmataceae</taxon>
        <taxon>Anaeroplasma</taxon>
    </lineage>
</organism>
<keyword evidence="6" id="KW-1185">Reference proteome</keyword>
<dbReference type="InterPro" id="IPR020081">
    <property type="entry name" value="SsrA-bd_prot_CS"/>
</dbReference>
<dbReference type="Proteomes" id="UP000266506">
    <property type="component" value="Unassembled WGS sequence"/>
</dbReference>
<sequence length="149" mass="17532">MKVICTNKKATFEYFILEKFEAGIKLKGTEIKAIREGHCNINDAYVIMKNNRPWIVNMFIAKYEFGNIFNHDELRSRELLLHKKECIRLATRIKLDGLTLVALRCYFEGSLVKVEIGLARGKKLTDKREAIKERDSKRNQERDYKNSFK</sequence>
<dbReference type="RefSeq" id="WP_119016051.1">
    <property type="nucleotide sequence ID" value="NZ_QXEV01000007.1"/>
</dbReference>
<comment type="subcellular location">
    <subcellularLocation>
        <location evidence="3">Cytoplasm</location>
    </subcellularLocation>
    <text evidence="3">The tmRNA-SmpB complex associates with stalled 70S ribosomes.</text>
</comment>
<name>A0A397S671_9MOLU</name>
<dbReference type="NCBIfam" id="TIGR00086">
    <property type="entry name" value="smpB"/>
    <property type="match status" value="1"/>
</dbReference>
<proteinExistence type="inferred from homology"/>
<evidence type="ECO:0000256" key="4">
    <source>
        <dbReference type="SAM" id="MobiDB-lite"/>
    </source>
</evidence>
<dbReference type="AlphaFoldDB" id="A0A397S671"/>
<dbReference type="GO" id="GO:0070930">
    <property type="term" value="P:trans-translation-dependent protein tagging"/>
    <property type="evidence" value="ECO:0007669"/>
    <property type="project" value="TreeGrafter"/>
</dbReference>
<dbReference type="NCBIfam" id="NF003843">
    <property type="entry name" value="PRK05422.1"/>
    <property type="match status" value="1"/>
</dbReference>
<reference evidence="5 6" key="1">
    <citation type="submission" date="2018-08" db="EMBL/GenBank/DDBJ databases">
        <title>Genomic Encyclopedia of Archaeal and Bacterial Type Strains, Phase II (KMG-II): from individual species to whole genera.</title>
        <authorList>
            <person name="Goeker M."/>
        </authorList>
    </citation>
    <scope>NUCLEOTIDE SEQUENCE [LARGE SCALE GENOMIC DNA]</scope>
    <source>
        <strain evidence="5 6">ATCC 27112</strain>
    </source>
</reference>
<dbReference type="HAMAP" id="MF_00023">
    <property type="entry name" value="SmpB"/>
    <property type="match status" value="1"/>
</dbReference>
<comment type="function">
    <text evidence="3">Required for rescue of stalled ribosomes mediated by trans-translation. Binds to transfer-messenger RNA (tmRNA), required for stable association of tmRNA with ribosomes. tmRNA and SmpB together mimic tRNA shape, replacing the anticodon stem-loop with SmpB. tmRNA is encoded by the ssrA gene; the 2 termini fold to resemble tRNA(Ala) and it encodes a 'tag peptide', a short internal open reading frame. During trans-translation Ala-aminoacylated tmRNA acts like a tRNA, entering the A-site of stalled ribosomes, displacing the stalled mRNA. The ribosome then switches to translate the ORF on the tmRNA; the nascent peptide is terminated with the 'tag peptide' encoded by the tmRNA and targeted for degradation. The ribosome is freed to recommence translation, which seems to be the essential function of trans-translation.</text>
</comment>
<evidence type="ECO:0000313" key="6">
    <source>
        <dbReference type="Proteomes" id="UP000266506"/>
    </source>
</evidence>
<gene>
    <name evidence="3" type="primary">smpB</name>
    <name evidence="5" type="ORF">EI71_00897</name>
</gene>
<dbReference type="GO" id="GO:0003723">
    <property type="term" value="F:RNA binding"/>
    <property type="evidence" value="ECO:0007669"/>
    <property type="project" value="UniProtKB-UniRule"/>
</dbReference>
<feature type="region of interest" description="Disordered" evidence="4">
    <location>
        <begin position="130"/>
        <end position="149"/>
    </location>
</feature>
<dbReference type="GO" id="GO:0070929">
    <property type="term" value="P:trans-translation"/>
    <property type="evidence" value="ECO:0007669"/>
    <property type="project" value="UniProtKB-UniRule"/>
</dbReference>
<dbReference type="CDD" id="cd09294">
    <property type="entry name" value="SmpB"/>
    <property type="match status" value="1"/>
</dbReference>